<sequence length="57" mass="6514">MLDISSFNPRDIPMKEAKKDIIRASRSPVDDVIIKHFKVFQVGVTTPVAESWKPQDM</sequence>
<dbReference type="EMBL" id="SNRW01037943">
    <property type="protein sequence ID" value="KAA6353530.1"/>
    <property type="molecule type" value="Genomic_DNA"/>
</dbReference>
<dbReference type="AlphaFoldDB" id="A0A5J4T7T5"/>
<name>A0A5J4T7T5_9EUKA</name>
<gene>
    <name evidence="1" type="ORF">EZS28_050943</name>
</gene>
<protein>
    <submittedName>
        <fullName evidence="1">Uncharacterized protein</fullName>
    </submittedName>
</protein>
<evidence type="ECO:0000313" key="2">
    <source>
        <dbReference type="Proteomes" id="UP000324800"/>
    </source>
</evidence>
<comment type="caution">
    <text evidence="1">The sequence shown here is derived from an EMBL/GenBank/DDBJ whole genome shotgun (WGS) entry which is preliminary data.</text>
</comment>
<feature type="non-terminal residue" evidence="1">
    <location>
        <position position="57"/>
    </location>
</feature>
<evidence type="ECO:0000313" key="1">
    <source>
        <dbReference type="EMBL" id="KAA6353530.1"/>
    </source>
</evidence>
<proteinExistence type="predicted"/>
<dbReference type="Proteomes" id="UP000324800">
    <property type="component" value="Unassembled WGS sequence"/>
</dbReference>
<organism evidence="1 2">
    <name type="scientific">Streblomastix strix</name>
    <dbReference type="NCBI Taxonomy" id="222440"/>
    <lineage>
        <taxon>Eukaryota</taxon>
        <taxon>Metamonada</taxon>
        <taxon>Preaxostyla</taxon>
        <taxon>Oxymonadida</taxon>
        <taxon>Streblomastigidae</taxon>
        <taxon>Streblomastix</taxon>
    </lineage>
</organism>
<reference evidence="1 2" key="1">
    <citation type="submission" date="2019-03" db="EMBL/GenBank/DDBJ databases">
        <title>Single cell metagenomics reveals metabolic interactions within the superorganism composed of flagellate Streblomastix strix and complex community of Bacteroidetes bacteria on its surface.</title>
        <authorList>
            <person name="Treitli S.C."/>
            <person name="Kolisko M."/>
            <person name="Husnik F."/>
            <person name="Keeling P."/>
            <person name="Hampl V."/>
        </authorList>
    </citation>
    <scope>NUCLEOTIDE SEQUENCE [LARGE SCALE GENOMIC DNA]</scope>
    <source>
        <strain evidence="1">ST1C</strain>
    </source>
</reference>
<accession>A0A5J4T7T5</accession>